<dbReference type="Proteomes" id="UP000837801">
    <property type="component" value="Unassembled WGS sequence"/>
</dbReference>
<keyword evidence="6" id="KW-0963">Cytoplasm</keyword>
<dbReference type="PROSITE" id="PS00976">
    <property type="entry name" value="NMT_2"/>
    <property type="match status" value="1"/>
</dbReference>
<evidence type="ECO:0000259" key="12">
    <source>
        <dbReference type="Pfam" id="PF01233"/>
    </source>
</evidence>
<dbReference type="InterPro" id="IPR022676">
    <property type="entry name" value="NMT_N"/>
</dbReference>
<comment type="subunit">
    <text evidence="3">Monomer.</text>
</comment>
<sequence length="466" mass="53299">MSDKVPPGDSSSGSSNKEVASSSIPKSIEELLKLLSTGEELTESQKKEMKDYKFWKTQPVPKLNEKILKEGPIETKKPEDIPDTPFPLLKDFEWTTVDIDEKDQLQEVYELLYENYVEDQDATFRFNYSPEFFNWSLKCPGWKKEWHAGVRVKSTGKLCAFIAATPITLKLTKSQTIIPSVEINFLCIHKKLRSKRLAPVLIKEITRRVNKCDIWQALYTAGVVLPSPVSTCRYTHRPLNWSKLNDVEFSHLPSDQTKSSMVAKYALPNTTNTKGLRPMEWEDVDQVYDLLVKFEERFELIQSFDKEEVAHWFLGRTTKEGESSTVIKTYVVENDEGKITDFFSYYLLPFTVLNNPKHSELGIAYLYYYASESAFVEGGESKYKARLVSLMNDALITSKKFGVDVFNCLSAQDNSFFIEKCKFGSGDGFLNYYLFNYKTWPIYGGIDPITKEVTSDKGSGIGVVMK</sequence>
<protein>
    <recommendedName>
        <fullName evidence="5 9">Glycylpeptide N-tetradecanoyltransferase</fullName>
        <ecNumber evidence="4 9">2.3.1.97</ecNumber>
    </recommendedName>
</protein>
<keyword evidence="8 9" id="KW-0012">Acyltransferase</keyword>
<evidence type="ECO:0000256" key="2">
    <source>
        <dbReference type="ARBA" id="ARBA00009469"/>
    </source>
</evidence>
<proteinExistence type="inferred from homology"/>
<dbReference type="InterPro" id="IPR022678">
    <property type="entry name" value="NMT_CS"/>
</dbReference>
<comment type="catalytic activity">
    <reaction evidence="9">
        <text>N-terminal glycyl-[protein] + tetradecanoyl-CoA = N-tetradecanoylglycyl-[protein] + CoA + H(+)</text>
        <dbReference type="Rhea" id="RHEA:15521"/>
        <dbReference type="Rhea" id="RHEA-COMP:12666"/>
        <dbReference type="Rhea" id="RHEA-COMP:12667"/>
        <dbReference type="ChEBI" id="CHEBI:15378"/>
        <dbReference type="ChEBI" id="CHEBI:57287"/>
        <dbReference type="ChEBI" id="CHEBI:57385"/>
        <dbReference type="ChEBI" id="CHEBI:64723"/>
        <dbReference type="ChEBI" id="CHEBI:133050"/>
        <dbReference type="EC" id="2.3.1.97"/>
    </reaction>
</comment>
<dbReference type="OrthoDB" id="60315at2759"/>
<dbReference type="Pfam" id="PF01233">
    <property type="entry name" value="NMT"/>
    <property type="match status" value="1"/>
</dbReference>
<evidence type="ECO:0000256" key="7">
    <source>
        <dbReference type="ARBA" id="ARBA00022679"/>
    </source>
</evidence>
<dbReference type="FunFam" id="3.40.630.30:FF:000042">
    <property type="entry name" value="Glycylpeptide N-tetradecanoyltransferase"/>
    <property type="match status" value="1"/>
</dbReference>
<evidence type="ECO:0000256" key="1">
    <source>
        <dbReference type="ARBA" id="ARBA00004496"/>
    </source>
</evidence>
<evidence type="ECO:0000313" key="15">
    <source>
        <dbReference type="Proteomes" id="UP000837801"/>
    </source>
</evidence>
<dbReference type="GO" id="GO:0004379">
    <property type="term" value="F:glycylpeptide N-tetradecanoyltransferase activity"/>
    <property type="evidence" value="ECO:0007669"/>
    <property type="project" value="UniProtKB-EC"/>
</dbReference>
<evidence type="ECO:0000313" key="14">
    <source>
        <dbReference type="EMBL" id="CAH2351928.1"/>
    </source>
</evidence>
<feature type="region of interest" description="Disordered" evidence="11">
    <location>
        <begin position="1"/>
        <end position="24"/>
    </location>
</feature>
<keyword evidence="15" id="KW-1185">Reference proteome</keyword>
<dbReference type="FunFam" id="3.40.630.30:FF:000056">
    <property type="entry name" value="Glycylpeptide N-tetradecanoyltransferase"/>
    <property type="match status" value="1"/>
</dbReference>
<dbReference type="PROSITE" id="PS00975">
    <property type="entry name" value="NMT_1"/>
    <property type="match status" value="1"/>
</dbReference>
<dbReference type="Pfam" id="PF02799">
    <property type="entry name" value="NMT_C"/>
    <property type="match status" value="1"/>
</dbReference>
<dbReference type="Gene3D" id="3.40.630.30">
    <property type="match status" value="2"/>
</dbReference>
<comment type="similarity">
    <text evidence="2 10">Belongs to the NMT family.</text>
</comment>
<dbReference type="EMBL" id="CAKXYY010000005">
    <property type="protein sequence ID" value="CAH2351928.1"/>
    <property type="molecule type" value="Genomic_DNA"/>
</dbReference>
<feature type="domain" description="Glycylpeptide N-tetradecanoyltransferase N-terminal" evidence="12">
    <location>
        <begin position="73"/>
        <end position="232"/>
    </location>
</feature>
<dbReference type="PANTHER" id="PTHR11377">
    <property type="entry name" value="N-MYRISTOYL TRANSFERASE"/>
    <property type="match status" value="1"/>
</dbReference>
<dbReference type="PIRSF" id="PIRSF015892">
    <property type="entry name" value="N-myristl_transf"/>
    <property type="match status" value="1"/>
</dbReference>
<evidence type="ECO:0000256" key="9">
    <source>
        <dbReference type="RuleBase" id="RU000586"/>
    </source>
</evidence>
<comment type="caution">
    <text evidence="14">The sequence shown here is derived from an EMBL/GenBank/DDBJ whole genome shotgun (WGS) entry which is preliminary data.</text>
</comment>
<dbReference type="InterPro" id="IPR022677">
    <property type="entry name" value="NMT_C"/>
</dbReference>
<dbReference type="AlphaFoldDB" id="A0A9P0QND0"/>
<dbReference type="EC" id="2.3.1.97" evidence="4 9"/>
<dbReference type="InterPro" id="IPR016181">
    <property type="entry name" value="Acyl_CoA_acyltransferase"/>
</dbReference>
<evidence type="ECO:0000259" key="13">
    <source>
        <dbReference type="Pfam" id="PF02799"/>
    </source>
</evidence>
<reference evidence="14" key="1">
    <citation type="submission" date="2022-03" db="EMBL/GenBank/DDBJ databases">
        <authorList>
            <person name="Legras J.-L."/>
            <person name="Devillers H."/>
            <person name="Grondin C."/>
        </authorList>
    </citation>
    <scope>NUCLEOTIDE SEQUENCE</scope>
    <source>
        <strain evidence="14">CLIB 1423</strain>
    </source>
</reference>
<feature type="compositionally biased region" description="Polar residues" evidence="11">
    <location>
        <begin position="9"/>
        <end position="24"/>
    </location>
</feature>
<evidence type="ECO:0000256" key="8">
    <source>
        <dbReference type="ARBA" id="ARBA00023315"/>
    </source>
</evidence>
<evidence type="ECO:0000256" key="6">
    <source>
        <dbReference type="ARBA" id="ARBA00022490"/>
    </source>
</evidence>
<evidence type="ECO:0000256" key="4">
    <source>
        <dbReference type="ARBA" id="ARBA00012923"/>
    </source>
</evidence>
<dbReference type="GO" id="GO:0005737">
    <property type="term" value="C:cytoplasm"/>
    <property type="evidence" value="ECO:0007669"/>
    <property type="project" value="UniProtKB-SubCell"/>
</dbReference>
<dbReference type="InterPro" id="IPR000903">
    <property type="entry name" value="NMT"/>
</dbReference>
<gene>
    <name evidence="14" type="primary">NMT1</name>
    <name evidence="14" type="ORF">CLIB1423_05S01530</name>
</gene>
<evidence type="ECO:0000256" key="3">
    <source>
        <dbReference type="ARBA" id="ARBA00011245"/>
    </source>
</evidence>
<evidence type="ECO:0000256" key="10">
    <source>
        <dbReference type="RuleBase" id="RU004178"/>
    </source>
</evidence>
<dbReference type="PANTHER" id="PTHR11377:SF5">
    <property type="entry name" value="GLYCYLPEPTIDE N-TETRADECANOYLTRANSFERASE"/>
    <property type="match status" value="1"/>
</dbReference>
<feature type="domain" description="Glycylpeptide N-tetradecanoyltransferase C-terminal" evidence="13">
    <location>
        <begin position="246"/>
        <end position="464"/>
    </location>
</feature>
<evidence type="ECO:0000256" key="11">
    <source>
        <dbReference type="SAM" id="MobiDB-lite"/>
    </source>
</evidence>
<keyword evidence="7 9" id="KW-0808">Transferase</keyword>
<evidence type="ECO:0000256" key="5">
    <source>
        <dbReference type="ARBA" id="ARBA00022240"/>
    </source>
</evidence>
<organism evidence="14 15">
    <name type="scientific">[Candida] railenensis</name>
    <dbReference type="NCBI Taxonomy" id="45579"/>
    <lineage>
        <taxon>Eukaryota</taxon>
        <taxon>Fungi</taxon>
        <taxon>Dikarya</taxon>
        <taxon>Ascomycota</taxon>
        <taxon>Saccharomycotina</taxon>
        <taxon>Pichiomycetes</taxon>
        <taxon>Debaryomycetaceae</taxon>
        <taxon>Kurtzmaniella</taxon>
    </lineage>
</organism>
<dbReference type="SUPFAM" id="SSF55729">
    <property type="entry name" value="Acyl-CoA N-acyltransferases (Nat)"/>
    <property type="match status" value="2"/>
</dbReference>
<comment type="subcellular location">
    <subcellularLocation>
        <location evidence="1">Cytoplasm</location>
    </subcellularLocation>
</comment>
<accession>A0A9P0QND0</accession>
<comment type="function">
    <text evidence="9">Adds a myristoyl group to the N-terminal glycine residue of certain cellular proteins.</text>
</comment>
<name>A0A9P0QND0_9ASCO</name>